<dbReference type="Proteomes" id="UP000621856">
    <property type="component" value="Unassembled WGS sequence"/>
</dbReference>
<name>A0A8J3EPN3_9PROT</name>
<evidence type="ECO:0000313" key="2">
    <source>
        <dbReference type="Proteomes" id="UP000621856"/>
    </source>
</evidence>
<reference evidence="1" key="2">
    <citation type="submission" date="2020-09" db="EMBL/GenBank/DDBJ databases">
        <authorList>
            <person name="Sun Q."/>
            <person name="Zhou Y."/>
        </authorList>
    </citation>
    <scope>NUCLEOTIDE SEQUENCE</scope>
    <source>
        <strain evidence="1">CGMCC 1.14984</strain>
    </source>
</reference>
<protein>
    <submittedName>
        <fullName evidence="1">Uncharacterized protein</fullName>
    </submittedName>
</protein>
<dbReference type="AlphaFoldDB" id="A0A8J3EPN3"/>
<dbReference type="EMBL" id="BMGZ01000001">
    <property type="protein sequence ID" value="GGH91890.1"/>
    <property type="molecule type" value="Genomic_DNA"/>
</dbReference>
<comment type="caution">
    <text evidence="1">The sequence shown here is derived from an EMBL/GenBank/DDBJ whole genome shotgun (WGS) entry which is preliminary data.</text>
</comment>
<reference evidence="1" key="1">
    <citation type="journal article" date="2014" name="Int. J. Syst. Evol. Microbiol.">
        <title>Complete genome sequence of Corynebacterium casei LMG S-19264T (=DSM 44701T), isolated from a smear-ripened cheese.</title>
        <authorList>
            <consortium name="US DOE Joint Genome Institute (JGI-PGF)"/>
            <person name="Walter F."/>
            <person name="Albersmeier A."/>
            <person name="Kalinowski J."/>
            <person name="Ruckert C."/>
        </authorList>
    </citation>
    <scope>NUCLEOTIDE SEQUENCE</scope>
    <source>
        <strain evidence="1">CGMCC 1.14984</strain>
    </source>
</reference>
<gene>
    <name evidence="1" type="ORF">GCM10011355_00100</name>
</gene>
<accession>A0A8J3EPN3</accession>
<proteinExistence type="predicted"/>
<sequence>MGLLERGMQITAGKAAQLMHLNMVVFFLEEVAGEFLPAAA</sequence>
<organism evidence="1 2">
    <name type="scientific">Aquisalinus luteolus</name>
    <dbReference type="NCBI Taxonomy" id="1566827"/>
    <lineage>
        <taxon>Bacteria</taxon>
        <taxon>Pseudomonadati</taxon>
        <taxon>Pseudomonadota</taxon>
        <taxon>Alphaproteobacteria</taxon>
        <taxon>Parvularculales</taxon>
        <taxon>Parvularculaceae</taxon>
        <taxon>Aquisalinus</taxon>
    </lineage>
</organism>
<evidence type="ECO:0000313" key="1">
    <source>
        <dbReference type="EMBL" id="GGH91890.1"/>
    </source>
</evidence>